<dbReference type="Gramene" id="TVU18698">
    <property type="protein sequence ID" value="TVU18698"/>
    <property type="gene ID" value="EJB05_34809"/>
</dbReference>
<sequence>IKEGKAHGQGSRRDAVELLQDTGKGGLTDAFFTKRVSCYGSIQLETRFLRPRHSQPLTDPNFSLNPAQYACVRRTALPPCPPLPLPLCSLPLSSLRSGGISGPSPSRSPSPRPSRRAPHHSRLGAGGHNDSHDGGRPPRRPGLQATTGRWPPVASTMPCSSSLLPQGHRPLRPPTWTTRQIWPSPSSASIQIWPAVTREEGGSSPIRPPFWSSMALLLYPADALALLDLECSAPAPRRRFRPCRSGRRLHQQEYSGLLVLFSASFYSISICSRISMKPELLLFIASSRSNEALLDFRYAARNLVQCMEEAADAF</sequence>
<keyword evidence="3" id="KW-1185">Reference proteome</keyword>
<comment type="caution">
    <text evidence="2">The sequence shown here is derived from an EMBL/GenBank/DDBJ whole genome shotgun (WGS) entry which is preliminary data.</text>
</comment>
<proteinExistence type="predicted"/>
<feature type="compositionally biased region" description="Basic residues" evidence="1">
    <location>
        <begin position="113"/>
        <end position="122"/>
    </location>
</feature>
<feature type="compositionally biased region" description="Low complexity" evidence="1">
    <location>
        <begin position="96"/>
        <end position="105"/>
    </location>
</feature>
<feature type="non-terminal residue" evidence="2">
    <location>
        <position position="314"/>
    </location>
</feature>
<accession>A0A5J9U5Z3</accession>
<dbReference type="Proteomes" id="UP000324897">
    <property type="component" value="Chromosome 7"/>
</dbReference>
<evidence type="ECO:0000313" key="2">
    <source>
        <dbReference type="EMBL" id="TVU18698.1"/>
    </source>
</evidence>
<evidence type="ECO:0000256" key="1">
    <source>
        <dbReference type="SAM" id="MobiDB-lite"/>
    </source>
</evidence>
<feature type="non-terminal residue" evidence="2">
    <location>
        <position position="1"/>
    </location>
</feature>
<gene>
    <name evidence="2" type="ORF">EJB05_34809</name>
</gene>
<protein>
    <submittedName>
        <fullName evidence="2">Uncharacterized protein</fullName>
    </submittedName>
</protein>
<reference evidence="2 3" key="1">
    <citation type="journal article" date="2019" name="Sci. Rep.">
        <title>A high-quality genome of Eragrostis curvula grass provides insights into Poaceae evolution and supports new strategies to enhance forage quality.</title>
        <authorList>
            <person name="Carballo J."/>
            <person name="Santos B.A.C.M."/>
            <person name="Zappacosta D."/>
            <person name="Garbus I."/>
            <person name="Selva J.P."/>
            <person name="Gallo C.A."/>
            <person name="Diaz A."/>
            <person name="Albertini E."/>
            <person name="Caccamo M."/>
            <person name="Echenique V."/>
        </authorList>
    </citation>
    <scope>NUCLEOTIDE SEQUENCE [LARGE SCALE GENOMIC DNA]</scope>
    <source>
        <strain evidence="3">cv. Victoria</strain>
        <tissue evidence="2">Leaf</tissue>
    </source>
</reference>
<dbReference type="EMBL" id="RWGY01000029">
    <property type="protein sequence ID" value="TVU18698.1"/>
    <property type="molecule type" value="Genomic_DNA"/>
</dbReference>
<organism evidence="2 3">
    <name type="scientific">Eragrostis curvula</name>
    <name type="common">weeping love grass</name>
    <dbReference type="NCBI Taxonomy" id="38414"/>
    <lineage>
        <taxon>Eukaryota</taxon>
        <taxon>Viridiplantae</taxon>
        <taxon>Streptophyta</taxon>
        <taxon>Embryophyta</taxon>
        <taxon>Tracheophyta</taxon>
        <taxon>Spermatophyta</taxon>
        <taxon>Magnoliopsida</taxon>
        <taxon>Liliopsida</taxon>
        <taxon>Poales</taxon>
        <taxon>Poaceae</taxon>
        <taxon>PACMAD clade</taxon>
        <taxon>Chloridoideae</taxon>
        <taxon>Eragrostideae</taxon>
        <taxon>Eragrostidinae</taxon>
        <taxon>Eragrostis</taxon>
    </lineage>
</organism>
<dbReference type="AlphaFoldDB" id="A0A5J9U5Z3"/>
<feature type="region of interest" description="Disordered" evidence="1">
    <location>
        <begin position="96"/>
        <end position="170"/>
    </location>
</feature>
<name>A0A5J9U5Z3_9POAL</name>
<evidence type="ECO:0000313" key="3">
    <source>
        <dbReference type="Proteomes" id="UP000324897"/>
    </source>
</evidence>